<dbReference type="EMBL" id="JACEEZ010020373">
    <property type="protein sequence ID" value="KAG0714627.1"/>
    <property type="molecule type" value="Genomic_DNA"/>
</dbReference>
<evidence type="ECO:0000313" key="1">
    <source>
        <dbReference type="EMBL" id="KAG0714627.1"/>
    </source>
</evidence>
<comment type="caution">
    <text evidence="1">The sequence shown here is derived from an EMBL/GenBank/DDBJ whole genome shotgun (WGS) entry which is preliminary data.</text>
</comment>
<evidence type="ECO:0000313" key="2">
    <source>
        <dbReference type="Proteomes" id="UP000770661"/>
    </source>
</evidence>
<protein>
    <submittedName>
        <fullName evidence="1">Uncharacterized protein</fullName>
    </submittedName>
</protein>
<organism evidence="1 2">
    <name type="scientific">Chionoecetes opilio</name>
    <name type="common">Atlantic snow crab</name>
    <name type="synonym">Cancer opilio</name>
    <dbReference type="NCBI Taxonomy" id="41210"/>
    <lineage>
        <taxon>Eukaryota</taxon>
        <taxon>Metazoa</taxon>
        <taxon>Ecdysozoa</taxon>
        <taxon>Arthropoda</taxon>
        <taxon>Crustacea</taxon>
        <taxon>Multicrustacea</taxon>
        <taxon>Malacostraca</taxon>
        <taxon>Eumalacostraca</taxon>
        <taxon>Eucarida</taxon>
        <taxon>Decapoda</taxon>
        <taxon>Pleocyemata</taxon>
        <taxon>Brachyura</taxon>
        <taxon>Eubrachyura</taxon>
        <taxon>Majoidea</taxon>
        <taxon>Majidae</taxon>
        <taxon>Chionoecetes</taxon>
    </lineage>
</organism>
<keyword evidence="2" id="KW-1185">Reference proteome</keyword>
<gene>
    <name evidence="1" type="ORF">GWK47_013749</name>
</gene>
<name>A0A8J4XWE2_CHIOP</name>
<sequence>MMMSLLLPDPPALLVGAIPTPPCSRGLGARQPGQCAPRGKWHHVFGRRKPKRWQTVPPPPAWLMREPGVPGPAPQHTLRHQPWETGEASSVEAVWCYSAPAPPPPCVAAPLTLGGCRGLGAVTLVVSGRPSLTLQRLSFIPDNTMLNFTPSFLSLCATSIFPASRFHGRSLKSN</sequence>
<dbReference type="AlphaFoldDB" id="A0A8J4XWE2"/>
<reference evidence="1" key="1">
    <citation type="submission" date="2020-07" db="EMBL/GenBank/DDBJ databases">
        <title>The High-quality genome of the commercially important snow crab, Chionoecetes opilio.</title>
        <authorList>
            <person name="Jeong J.-H."/>
            <person name="Ryu S."/>
        </authorList>
    </citation>
    <scope>NUCLEOTIDE SEQUENCE</scope>
    <source>
        <strain evidence="1">MADBK_172401_WGS</strain>
        <tissue evidence="1">Digestive gland</tissue>
    </source>
</reference>
<proteinExistence type="predicted"/>
<accession>A0A8J4XWE2</accession>
<dbReference type="Proteomes" id="UP000770661">
    <property type="component" value="Unassembled WGS sequence"/>
</dbReference>